<evidence type="ECO:0000313" key="4">
    <source>
        <dbReference type="Proteomes" id="UP000257136"/>
    </source>
</evidence>
<sequence>MKTILVATDFSPEASNATAYASHFAAATGAKIILFHLYHVSIHALNARVQSSTIDELKADSVKKLSDLAKKLSADYKIEVTPILKMGDFENQLQKTIDSTQADIVVMGMLKDSIEQDLLGNTTTAALQKLKFPVLAIPLNAKYKGLKTILFACDITRDIHKTILEKVKNIAVQLGAAVEMFHVSNKPDELDNEQKESKVTEHFADGLNGTSYNYKTVSSTAIIKAIHDEINQINADLLIMIPHKYGFWDSLIHISKTRMMASRSEIPLLSLPL</sequence>
<dbReference type="PRINTS" id="PR01438">
    <property type="entry name" value="UNVRSLSTRESS"/>
</dbReference>
<protein>
    <submittedName>
        <fullName evidence="3">Nucleotide-binding universal stress UspA family protein</fullName>
    </submittedName>
</protein>
<dbReference type="PANTHER" id="PTHR46268">
    <property type="entry name" value="STRESS RESPONSE PROTEIN NHAX"/>
    <property type="match status" value="1"/>
</dbReference>
<gene>
    <name evidence="3" type="ORF">C8P67_104117</name>
</gene>
<dbReference type="RefSeq" id="WP_115812199.1">
    <property type="nucleotide sequence ID" value="NZ_QUNI01000004.1"/>
</dbReference>
<dbReference type="AlphaFoldDB" id="A0A3E0EQ56"/>
<dbReference type="Gene3D" id="3.40.50.12370">
    <property type="match status" value="1"/>
</dbReference>
<dbReference type="InterPro" id="IPR006015">
    <property type="entry name" value="Universal_stress_UspA"/>
</dbReference>
<dbReference type="Pfam" id="PF00582">
    <property type="entry name" value="Usp"/>
    <property type="match status" value="1"/>
</dbReference>
<name>A0A3E0EQ56_9FLAO</name>
<dbReference type="OrthoDB" id="9788959at2"/>
<dbReference type="PANTHER" id="PTHR46268:SF6">
    <property type="entry name" value="UNIVERSAL STRESS PROTEIN UP12"/>
    <property type="match status" value="1"/>
</dbReference>
<comment type="similarity">
    <text evidence="1">Belongs to the universal stress protein A family.</text>
</comment>
<evidence type="ECO:0000256" key="1">
    <source>
        <dbReference type="ARBA" id="ARBA00008791"/>
    </source>
</evidence>
<dbReference type="InterPro" id="IPR006016">
    <property type="entry name" value="UspA"/>
</dbReference>
<feature type="domain" description="UspA" evidence="2">
    <location>
        <begin position="1"/>
        <end position="138"/>
    </location>
</feature>
<keyword evidence="4" id="KW-1185">Reference proteome</keyword>
<dbReference type="CDD" id="cd00293">
    <property type="entry name" value="USP-like"/>
    <property type="match status" value="1"/>
</dbReference>
<evidence type="ECO:0000313" key="3">
    <source>
        <dbReference type="EMBL" id="REG99499.1"/>
    </source>
</evidence>
<reference evidence="3 4" key="1">
    <citation type="submission" date="2018-08" db="EMBL/GenBank/DDBJ databases">
        <title>Genomic Encyclopedia of Archaeal and Bacterial Type Strains, Phase II (KMG-II): from individual species to whole genera.</title>
        <authorList>
            <person name="Goeker M."/>
        </authorList>
    </citation>
    <scope>NUCLEOTIDE SEQUENCE [LARGE SCALE GENOMIC DNA]</scope>
    <source>
        <strain evidence="3 4">DSM 100880</strain>
    </source>
</reference>
<dbReference type="EMBL" id="QUNI01000004">
    <property type="protein sequence ID" value="REG99499.1"/>
    <property type="molecule type" value="Genomic_DNA"/>
</dbReference>
<dbReference type="Proteomes" id="UP000257136">
    <property type="component" value="Unassembled WGS sequence"/>
</dbReference>
<accession>A0A3E0EQ56</accession>
<dbReference type="SUPFAM" id="SSF52402">
    <property type="entry name" value="Adenine nucleotide alpha hydrolases-like"/>
    <property type="match status" value="2"/>
</dbReference>
<organism evidence="3 4">
    <name type="scientific">Flavobacterium aquicola</name>
    <dbReference type="NCBI Taxonomy" id="1682742"/>
    <lineage>
        <taxon>Bacteria</taxon>
        <taxon>Pseudomonadati</taxon>
        <taxon>Bacteroidota</taxon>
        <taxon>Flavobacteriia</taxon>
        <taxon>Flavobacteriales</taxon>
        <taxon>Flavobacteriaceae</taxon>
        <taxon>Flavobacterium</taxon>
    </lineage>
</organism>
<comment type="caution">
    <text evidence="3">The sequence shown here is derived from an EMBL/GenBank/DDBJ whole genome shotgun (WGS) entry which is preliminary data.</text>
</comment>
<evidence type="ECO:0000259" key="2">
    <source>
        <dbReference type="Pfam" id="PF00582"/>
    </source>
</evidence>
<proteinExistence type="inferred from homology"/>